<evidence type="ECO:0000313" key="1">
    <source>
        <dbReference type="EMBL" id="QTA92297.1"/>
    </source>
</evidence>
<keyword evidence="2" id="KW-1185">Reference proteome</keyword>
<dbReference type="AlphaFoldDB" id="A0A975BVK6"/>
<organism evidence="1 2">
    <name type="scientific">Desulfonema magnum</name>
    <dbReference type="NCBI Taxonomy" id="45655"/>
    <lineage>
        <taxon>Bacteria</taxon>
        <taxon>Pseudomonadati</taxon>
        <taxon>Thermodesulfobacteriota</taxon>
        <taxon>Desulfobacteria</taxon>
        <taxon>Desulfobacterales</taxon>
        <taxon>Desulfococcaceae</taxon>
        <taxon>Desulfonema</taxon>
    </lineage>
</organism>
<reference evidence="1" key="1">
    <citation type="journal article" date="2021" name="Microb. Physiol.">
        <title>Proteogenomic Insights into the Physiology of Marine, Sulfate-Reducing, Filamentous Desulfonema limicola and Desulfonema magnum.</title>
        <authorList>
            <person name="Schnaars V."/>
            <person name="Wohlbrand L."/>
            <person name="Scheve S."/>
            <person name="Hinrichs C."/>
            <person name="Reinhardt R."/>
            <person name="Rabus R."/>
        </authorList>
    </citation>
    <scope>NUCLEOTIDE SEQUENCE</scope>
    <source>
        <strain evidence="1">4be13</strain>
    </source>
</reference>
<proteinExistence type="predicted"/>
<evidence type="ECO:0000313" key="2">
    <source>
        <dbReference type="Proteomes" id="UP000663722"/>
    </source>
</evidence>
<sequence length="37" mass="4272">MVTQYQQIKKVRDSAFRRSVIQAGVSVFTKKNLMAEL</sequence>
<gene>
    <name evidence="1" type="ORF">dnm_083750</name>
</gene>
<name>A0A975BVK6_9BACT</name>
<protein>
    <submittedName>
        <fullName evidence="1">Uncharacterized protein</fullName>
    </submittedName>
</protein>
<dbReference type="Proteomes" id="UP000663722">
    <property type="component" value="Chromosome"/>
</dbReference>
<dbReference type="KEGG" id="dmm:dnm_083750"/>
<dbReference type="EMBL" id="CP061800">
    <property type="protein sequence ID" value="QTA92297.1"/>
    <property type="molecule type" value="Genomic_DNA"/>
</dbReference>
<accession>A0A975BVK6</accession>